<protein>
    <recommendedName>
        <fullName evidence="7">Peptidase A1 domain-containing protein</fullName>
    </recommendedName>
</protein>
<keyword evidence="6" id="KW-0732">Signal</keyword>
<keyword evidence="3" id="KW-0064">Aspartyl protease</keyword>
<feature type="chain" id="PRO_5023847174" description="Peptidase A1 domain-containing protein" evidence="6">
    <location>
        <begin position="20"/>
        <end position="433"/>
    </location>
</feature>
<dbReference type="OrthoDB" id="660550at2759"/>
<dbReference type="Gene3D" id="2.40.70.10">
    <property type="entry name" value="Acid Proteases"/>
    <property type="match status" value="3"/>
</dbReference>
<dbReference type="PROSITE" id="PS51767">
    <property type="entry name" value="PEPTIDASE_A1"/>
    <property type="match status" value="1"/>
</dbReference>
<evidence type="ECO:0000256" key="6">
    <source>
        <dbReference type="SAM" id="SignalP"/>
    </source>
</evidence>
<organism evidence="8 9">
    <name type="scientific">Eragrostis curvula</name>
    <name type="common">weeping love grass</name>
    <dbReference type="NCBI Taxonomy" id="38414"/>
    <lineage>
        <taxon>Eukaryota</taxon>
        <taxon>Viridiplantae</taxon>
        <taxon>Streptophyta</taxon>
        <taxon>Embryophyta</taxon>
        <taxon>Tracheophyta</taxon>
        <taxon>Spermatophyta</taxon>
        <taxon>Magnoliopsida</taxon>
        <taxon>Liliopsida</taxon>
        <taxon>Poales</taxon>
        <taxon>Poaceae</taxon>
        <taxon>PACMAD clade</taxon>
        <taxon>Chloridoideae</taxon>
        <taxon>Eragrostideae</taxon>
        <taxon>Eragrostidinae</taxon>
        <taxon>Eragrostis</taxon>
    </lineage>
</organism>
<dbReference type="InterPro" id="IPR032861">
    <property type="entry name" value="TAXi_N"/>
</dbReference>
<evidence type="ECO:0000313" key="8">
    <source>
        <dbReference type="EMBL" id="TVU38626.1"/>
    </source>
</evidence>
<dbReference type="SUPFAM" id="SSF50630">
    <property type="entry name" value="Acid proteases"/>
    <property type="match status" value="1"/>
</dbReference>
<keyword evidence="4" id="KW-0378">Hydrolase</keyword>
<evidence type="ECO:0000259" key="7">
    <source>
        <dbReference type="PROSITE" id="PS51767"/>
    </source>
</evidence>
<gene>
    <name evidence="8" type="ORF">EJB05_12010</name>
</gene>
<dbReference type="InterPro" id="IPR032799">
    <property type="entry name" value="TAXi_C"/>
</dbReference>
<dbReference type="Proteomes" id="UP000324897">
    <property type="component" value="Chromosome 4"/>
</dbReference>
<dbReference type="AlphaFoldDB" id="A0A5J9VSR5"/>
<dbReference type="Gramene" id="TVU38626">
    <property type="protein sequence ID" value="TVU38626"/>
    <property type="gene ID" value="EJB05_12010"/>
</dbReference>
<keyword evidence="2" id="KW-0645">Protease</keyword>
<dbReference type="PANTHER" id="PTHR47967">
    <property type="entry name" value="OS07G0603500 PROTEIN-RELATED"/>
    <property type="match status" value="1"/>
</dbReference>
<feature type="domain" description="Peptidase A1" evidence="7">
    <location>
        <begin position="98"/>
        <end position="433"/>
    </location>
</feature>
<feature type="signal peptide" evidence="6">
    <location>
        <begin position="1"/>
        <end position="19"/>
    </location>
</feature>
<accession>A0A5J9VSR5</accession>
<name>A0A5J9VSR5_9POAL</name>
<evidence type="ECO:0000256" key="4">
    <source>
        <dbReference type="ARBA" id="ARBA00022801"/>
    </source>
</evidence>
<proteinExistence type="inferred from homology"/>
<dbReference type="InterPro" id="IPR034161">
    <property type="entry name" value="Pepsin-like_plant"/>
</dbReference>
<dbReference type="PANTHER" id="PTHR47967:SF29">
    <property type="entry name" value="PEPTIDASE A1 DOMAIN-CONTAINING PROTEIN"/>
    <property type="match status" value="1"/>
</dbReference>
<dbReference type="Pfam" id="PF14541">
    <property type="entry name" value="TAXi_C"/>
    <property type="match status" value="2"/>
</dbReference>
<dbReference type="InterPro" id="IPR033121">
    <property type="entry name" value="PEPTIDASE_A1"/>
</dbReference>
<dbReference type="EMBL" id="RWGY01000007">
    <property type="protein sequence ID" value="TVU38626.1"/>
    <property type="molecule type" value="Genomic_DNA"/>
</dbReference>
<dbReference type="GO" id="GO:0005576">
    <property type="term" value="C:extracellular region"/>
    <property type="evidence" value="ECO:0007669"/>
    <property type="project" value="TreeGrafter"/>
</dbReference>
<evidence type="ECO:0000256" key="5">
    <source>
        <dbReference type="ARBA" id="ARBA00023180"/>
    </source>
</evidence>
<dbReference type="GO" id="GO:0006508">
    <property type="term" value="P:proteolysis"/>
    <property type="evidence" value="ECO:0007669"/>
    <property type="project" value="UniProtKB-KW"/>
</dbReference>
<evidence type="ECO:0000313" key="9">
    <source>
        <dbReference type="Proteomes" id="UP000324897"/>
    </source>
</evidence>
<dbReference type="CDD" id="cd05476">
    <property type="entry name" value="pepsin_A_like_plant"/>
    <property type="match status" value="1"/>
</dbReference>
<evidence type="ECO:0000256" key="1">
    <source>
        <dbReference type="ARBA" id="ARBA00007447"/>
    </source>
</evidence>
<sequence length="433" mass="46633">MASLLHSSSLWWLMVVVAATSLLVGSAATAAGGFRLELRHVDSKGNFTKSQLVQRAAHRSRVRAAVLSGGSTTVVSTSAASANSWDVRPNVHWSHSEYVVELQIGTPPVPFVAAVETSSDLIWTQSRPCTRCAYQPTPVYDPRTSRSFVPEPCSSAMCRPPLPRFNQLDYTCSGSNNSRRPLPQRCQYSYNDTVLGASTKGVMGRETLTFPGSRPGTSVSISGIAFGCGQENTGRIFNSTGTLGLGRGPLSLLSQLGIGKFSYCLTDYFLPRRTSPLLFGSLADLGGGATVQNTPLFQSRFDESGTLYYVNLRGISIGPTRLPIPDGVFDFQQSDGSGGVVFDSTLSFTLLEERAFQEVVTHIAALLEGITPAPRPRSDNYMVLLKDQSEMCLAMGAIQGGSVIGNFQQQNMHLLFDIIGGYLSFVPADCSKL</sequence>
<dbReference type="GO" id="GO:0004190">
    <property type="term" value="F:aspartic-type endopeptidase activity"/>
    <property type="evidence" value="ECO:0007669"/>
    <property type="project" value="UniProtKB-KW"/>
</dbReference>
<evidence type="ECO:0000256" key="2">
    <source>
        <dbReference type="ARBA" id="ARBA00022670"/>
    </source>
</evidence>
<dbReference type="InterPro" id="IPR021109">
    <property type="entry name" value="Peptidase_aspartic_dom_sf"/>
</dbReference>
<dbReference type="InterPro" id="IPR051708">
    <property type="entry name" value="Plant_Aspart_Prot_A1"/>
</dbReference>
<feature type="non-terminal residue" evidence="8">
    <location>
        <position position="1"/>
    </location>
</feature>
<evidence type="ECO:0000256" key="3">
    <source>
        <dbReference type="ARBA" id="ARBA00022750"/>
    </source>
</evidence>
<dbReference type="Pfam" id="PF14543">
    <property type="entry name" value="TAXi_N"/>
    <property type="match status" value="1"/>
</dbReference>
<keyword evidence="5" id="KW-0325">Glycoprotein</keyword>
<comment type="similarity">
    <text evidence="1">Belongs to the peptidase A1 family.</text>
</comment>
<keyword evidence="9" id="KW-1185">Reference proteome</keyword>
<comment type="caution">
    <text evidence="8">The sequence shown here is derived from an EMBL/GenBank/DDBJ whole genome shotgun (WGS) entry which is preliminary data.</text>
</comment>
<reference evidence="8 9" key="1">
    <citation type="journal article" date="2019" name="Sci. Rep.">
        <title>A high-quality genome of Eragrostis curvula grass provides insights into Poaceae evolution and supports new strategies to enhance forage quality.</title>
        <authorList>
            <person name="Carballo J."/>
            <person name="Santos B.A.C.M."/>
            <person name="Zappacosta D."/>
            <person name="Garbus I."/>
            <person name="Selva J.P."/>
            <person name="Gallo C.A."/>
            <person name="Diaz A."/>
            <person name="Albertini E."/>
            <person name="Caccamo M."/>
            <person name="Echenique V."/>
        </authorList>
    </citation>
    <scope>NUCLEOTIDE SEQUENCE [LARGE SCALE GENOMIC DNA]</scope>
    <source>
        <strain evidence="9">cv. Victoria</strain>
        <tissue evidence="8">Leaf</tissue>
    </source>
</reference>